<dbReference type="AlphaFoldDB" id="A0A8H7AF16"/>
<proteinExistence type="predicted"/>
<keyword evidence="2" id="KW-1185">Reference proteome</keyword>
<dbReference type="Proteomes" id="UP000606974">
    <property type="component" value="Unassembled WGS sequence"/>
</dbReference>
<gene>
    <name evidence="1" type="ORF">GJ744_011120</name>
</gene>
<evidence type="ECO:0000313" key="2">
    <source>
        <dbReference type="Proteomes" id="UP000606974"/>
    </source>
</evidence>
<sequence length="152" mass="16871">MLEVCCCPIRASALVSGSSIEFQVAANDAFDAVFPLRCWKDMHDTVGQHEEVSRSRSSNAKSRPNEEDSVLLPMIHCPTARSGQTSMFERLELMHVLRLPRMHWQSNPLPPAVTATTTWLNRLFFGCTGPTNPVASLISFLSVRAPSKLQSD</sequence>
<reference evidence="1" key="1">
    <citation type="submission" date="2020-02" db="EMBL/GenBank/DDBJ databases">
        <authorList>
            <person name="Palmer J.M."/>
        </authorList>
    </citation>
    <scope>NUCLEOTIDE SEQUENCE</scope>
    <source>
        <strain evidence="1">EPUS1.4</strain>
        <tissue evidence="1">Thallus</tissue>
    </source>
</reference>
<organism evidence="1 2">
    <name type="scientific">Endocarpon pusillum</name>
    <dbReference type="NCBI Taxonomy" id="364733"/>
    <lineage>
        <taxon>Eukaryota</taxon>
        <taxon>Fungi</taxon>
        <taxon>Dikarya</taxon>
        <taxon>Ascomycota</taxon>
        <taxon>Pezizomycotina</taxon>
        <taxon>Eurotiomycetes</taxon>
        <taxon>Chaetothyriomycetidae</taxon>
        <taxon>Verrucariales</taxon>
        <taxon>Verrucariaceae</taxon>
        <taxon>Endocarpon</taxon>
    </lineage>
</organism>
<accession>A0A8H7AF16</accession>
<comment type="caution">
    <text evidence="1">The sequence shown here is derived from an EMBL/GenBank/DDBJ whole genome shotgun (WGS) entry which is preliminary data.</text>
</comment>
<name>A0A8H7AF16_9EURO</name>
<dbReference type="EMBL" id="JAACFV010000078">
    <property type="protein sequence ID" value="KAF7506879.1"/>
    <property type="molecule type" value="Genomic_DNA"/>
</dbReference>
<evidence type="ECO:0000313" key="1">
    <source>
        <dbReference type="EMBL" id="KAF7506879.1"/>
    </source>
</evidence>
<protein>
    <submittedName>
        <fullName evidence="1">Uncharacterized protein</fullName>
    </submittedName>
</protein>